<protein>
    <recommendedName>
        <fullName evidence="4">Zn(2)-C6 fungal-type domain-containing protein</fullName>
    </recommendedName>
</protein>
<dbReference type="PANTHER" id="PTHR35392:SF3">
    <property type="entry name" value="ZN(2)-C6 FUNGAL-TYPE DOMAIN-CONTAINING PROTEIN"/>
    <property type="match status" value="1"/>
</dbReference>
<organism evidence="2 3">
    <name type="scientific">Sporormia fimetaria CBS 119925</name>
    <dbReference type="NCBI Taxonomy" id="1340428"/>
    <lineage>
        <taxon>Eukaryota</taxon>
        <taxon>Fungi</taxon>
        <taxon>Dikarya</taxon>
        <taxon>Ascomycota</taxon>
        <taxon>Pezizomycotina</taxon>
        <taxon>Dothideomycetes</taxon>
        <taxon>Pleosporomycetidae</taxon>
        <taxon>Pleosporales</taxon>
        <taxon>Sporormiaceae</taxon>
        <taxon>Sporormia</taxon>
    </lineage>
</organism>
<sequence length="727" mass="81503">MAASSHSTDPQRLPYDAFPGDPDNNTLYAGLTPWSNSQGFYDAPGQPSTMFRRPEPSSYPTTHAQYTSPYDFAGLQHVETAWAPGAQYRTEVLPEDPLTTRAIAYPQGSSSTAPGSRPAALASDAHVQSQEGWAAHRPYDPQAAPYDDAPNARTLPTSVSGLMPVAHILNDPSCTPSSLQSPTHELSPQTPMQLLPPASSLLVQAGREGYPSQHPSTFPPTISSVTDMSAPTLAPWNAGMHGQHLAPAQYPCYSQTAAAAAARRSSATSKLPKVPSPFLERQKKNKASVRHGPLSRESREKAHKMRGPEGKRPCIRCRFYKAGCDEGEICMKCEKTRRSARVFLLPCTRDQIEDTNLVRRCNGRFAQPEADFVKYPWKKDRGIHVMDIVWYYAGYGPVSQGVLQIKFCEYEPEGSPINSTESQWRNTNGQLIKVEQPPFAVYDTVALQNDVEVHFSRSEPSLENWIFGRNQHDTIALLTYKEALRLRSMKTRGSELINLALRLQYLSVISQGYGSVCTNIPGIKQYDYRQMGHSEYEAYDRNSCDRPLPIAINHQFDVALVKLQKRVEERFFKLLAKTIFQNGIRPWYELFITFFILFWNLEYIHSGAEGYMRTKSGTHVGQQVNTVVSQQLEKWDFSFQVLMNHWQGLLRGYKPFMLARENPEELRIHGKLPDHSAFVYMTNMAAILDDHGPSQFPPPLTGFAPTTNSRTSRWITALLSEAGGLPI</sequence>
<name>A0A6A6VEH3_9PLEO</name>
<feature type="region of interest" description="Disordered" evidence="1">
    <location>
        <begin position="1"/>
        <end position="21"/>
    </location>
</feature>
<keyword evidence="3" id="KW-1185">Reference proteome</keyword>
<dbReference type="PANTHER" id="PTHR35392">
    <property type="entry name" value="ZN(II)2CYS6 TRANSCRIPTION FACTOR (EUROFUNG)-RELATED-RELATED"/>
    <property type="match status" value="1"/>
</dbReference>
<evidence type="ECO:0000256" key="1">
    <source>
        <dbReference type="SAM" id="MobiDB-lite"/>
    </source>
</evidence>
<feature type="compositionally biased region" description="Basic and acidic residues" evidence="1">
    <location>
        <begin position="294"/>
        <end position="307"/>
    </location>
</feature>
<dbReference type="EMBL" id="MU006567">
    <property type="protein sequence ID" value="KAF2748975.1"/>
    <property type="molecule type" value="Genomic_DNA"/>
</dbReference>
<dbReference type="Proteomes" id="UP000799440">
    <property type="component" value="Unassembled WGS sequence"/>
</dbReference>
<dbReference type="AlphaFoldDB" id="A0A6A6VEH3"/>
<dbReference type="InterPro" id="IPR052973">
    <property type="entry name" value="Fungal_sec-metab_reg_TF"/>
</dbReference>
<feature type="region of interest" description="Disordered" evidence="1">
    <location>
        <begin position="264"/>
        <end position="307"/>
    </location>
</feature>
<feature type="compositionally biased region" description="Polar residues" evidence="1">
    <location>
        <begin position="1"/>
        <end position="10"/>
    </location>
</feature>
<gene>
    <name evidence="2" type="ORF">M011DRAFT_475731</name>
</gene>
<proteinExistence type="predicted"/>
<feature type="region of interest" description="Disordered" evidence="1">
    <location>
        <begin position="38"/>
        <end position="61"/>
    </location>
</feature>
<reference evidence="2" key="1">
    <citation type="journal article" date="2020" name="Stud. Mycol.">
        <title>101 Dothideomycetes genomes: a test case for predicting lifestyles and emergence of pathogens.</title>
        <authorList>
            <person name="Haridas S."/>
            <person name="Albert R."/>
            <person name="Binder M."/>
            <person name="Bloem J."/>
            <person name="Labutti K."/>
            <person name="Salamov A."/>
            <person name="Andreopoulos B."/>
            <person name="Baker S."/>
            <person name="Barry K."/>
            <person name="Bills G."/>
            <person name="Bluhm B."/>
            <person name="Cannon C."/>
            <person name="Castanera R."/>
            <person name="Culley D."/>
            <person name="Daum C."/>
            <person name="Ezra D."/>
            <person name="Gonzalez J."/>
            <person name="Henrissat B."/>
            <person name="Kuo A."/>
            <person name="Liang C."/>
            <person name="Lipzen A."/>
            <person name="Lutzoni F."/>
            <person name="Magnuson J."/>
            <person name="Mondo S."/>
            <person name="Nolan M."/>
            <person name="Ohm R."/>
            <person name="Pangilinan J."/>
            <person name="Park H.-J."/>
            <person name="Ramirez L."/>
            <person name="Alfaro M."/>
            <person name="Sun H."/>
            <person name="Tritt A."/>
            <person name="Yoshinaga Y."/>
            <person name="Zwiers L.-H."/>
            <person name="Turgeon B."/>
            <person name="Goodwin S."/>
            <person name="Spatafora J."/>
            <person name="Crous P."/>
            <person name="Grigoriev I."/>
        </authorList>
    </citation>
    <scope>NUCLEOTIDE SEQUENCE</scope>
    <source>
        <strain evidence="2">CBS 119925</strain>
    </source>
</reference>
<evidence type="ECO:0000313" key="3">
    <source>
        <dbReference type="Proteomes" id="UP000799440"/>
    </source>
</evidence>
<evidence type="ECO:0008006" key="4">
    <source>
        <dbReference type="Google" id="ProtNLM"/>
    </source>
</evidence>
<accession>A0A6A6VEH3</accession>
<feature type="region of interest" description="Disordered" evidence="1">
    <location>
        <begin position="106"/>
        <end position="157"/>
    </location>
</feature>
<dbReference type="OrthoDB" id="5362630at2759"/>
<evidence type="ECO:0000313" key="2">
    <source>
        <dbReference type="EMBL" id="KAF2748975.1"/>
    </source>
</evidence>